<gene>
    <name evidence="2" type="ORF">MRATA1EN1_LOCUS20902</name>
</gene>
<proteinExistence type="predicted"/>
<evidence type="ECO:0000313" key="2">
    <source>
        <dbReference type="EMBL" id="CAI9171940.1"/>
    </source>
</evidence>
<accession>A0ABN8ZDR7</accession>
<reference evidence="2" key="1">
    <citation type="submission" date="2023-04" db="EMBL/GenBank/DDBJ databases">
        <authorList>
            <consortium name="ELIXIR-Norway"/>
        </authorList>
    </citation>
    <scope>NUCLEOTIDE SEQUENCE [LARGE SCALE GENOMIC DNA]</scope>
</reference>
<evidence type="ECO:0000256" key="1">
    <source>
        <dbReference type="SAM" id="MobiDB-lite"/>
    </source>
</evidence>
<sequence length="158" mass="15685">MWGQTSLHSGWGYGAGKPGSGASGTIRGPPSGSSAPPDGFSRPGSLCCLIHAAAPVRTTVRFPQLSPDRPAATLSKTRPGLACWGACVSSGLRFPTGEVRASRGESQGGGASRGPAVLSGALASLPRKAVRSVSGVRGAGAGLPLHCVPESLGDSGRL</sequence>
<keyword evidence="3" id="KW-1185">Reference proteome</keyword>
<dbReference type="Proteomes" id="UP001176941">
    <property type="component" value="Chromosome 31"/>
</dbReference>
<feature type="region of interest" description="Disordered" evidence="1">
    <location>
        <begin position="1"/>
        <end position="39"/>
    </location>
</feature>
<feature type="compositionally biased region" description="Gly residues" evidence="1">
    <location>
        <begin position="11"/>
        <end position="22"/>
    </location>
</feature>
<feature type="compositionally biased region" description="Low complexity" evidence="1">
    <location>
        <begin position="28"/>
        <end position="39"/>
    </location>
</feature>
<protein>
    <submittedName>
        <fullName evidence="2">Uncharacterized protein</fullName>
    </submittedName>
</protein>
<dbReference type="EMBL" id="OX459967">
    <property type="protein sequence ID" value="CAI9171940.1"/>
    <property type="molecule type" value="Genomic_DNA"/>
</dbReference>
<name>A0ABN8ZDR7_RANTA</name>
<evidence type="ECO:0000313" key="3">
    <source>
        <dbReference type="Proteomes" id="UP001176941"/>
    </source>
</evidence>
<organism evidence="2 3">
    <name type="scientific">Rangifer tarandus platyrhynchus</name>
    <name type="common">Svalbard reindeer</name>
    <dbReference type="NCBI Taxonomy" id="3082113"/>
    <lineage>
        <taxon>Eukaryota</taxon>
        <taxon>Metazoa</taxon>
        <taxon>Chordata</taxon>
        <taxon>Craniata</taxon>
        <taxon>Vertebrata</taxon>
        <taxon>Euteleostomi</taxon>
        <taxon>Mammalia</taxon>
        <taxon>Eutheria</taxon>
        <taxon>Laurasiatheria</taxon>
        <taxon>Artiodactyla</taxon>
        <taxon>Ruminantia</taxon>
        <taxon>Pecora</taxon>
        <taxon>Cervidae</taxon>
        <taxon>Odocoileinae</taxon>
        <taxon>Rangifer</taxon>
    </lineage>
</organism>